<name>A0ABN2CVA3_9ACTN</name>
<protein>
    <submittedName>
        <fullName evidence="2">LLM class flavin-dependent oxidoreductase</fullName>
    </submittedName>
</protein>
<sequence length="317" mass="34455">MPAWPEAATISGMDVNAKVGVLLPTVQTQWETGDDPREAVDLAVEAEALGYDSVWANDSILTPRIEALTVLTAAAARTERVTVGTATLIPVTRRPVNAAHTLASLDVLSGGRLVVGVGAGFPGRFGRPLHRWSEVPWERRFARLDETVALWRRMWSADGPVTFHGDVLRLDDVPPTVRPHTPGGPPIWLGGSTPAALERTGRLYDGWLPYPPRADDYAAGLKTIRESGREVTPALFVSVAVTDTVAAGEERLRAYARTNYGMDLDNLRQIQAVVAGPRSYVAEYLQSYAEAGARHLICRLATTGLGEYRNQLKLLAQ</sequence>
<keyword evidence="3" id="KW-1185">Reference proteome</keyword>
<dbReference type="Gene3D" id="3.20.20.30">
    <property type="entry name" value="Luciferase-like domain"/>
    <property type="match status" value="1"/>
</dbReference>
<evidence type="ECO:0000313" key="2">
    <source>
        <dbReference type="EMBL" id="GAA1562965.1"/>
    </source>
</evidence>
<dbReference type="PANTHER" id="PTHR43244:SF2">
    <property type="entry name" value="CONSERVED HYPOTHETICAL ALANINE AND PROLINE-RICH PROTEIN"/>
    <property type="match status" value="1"/>
</dbReference>
<gene>
    <name evidence="2" type="ORF">GCM10009742_00020</name>
</gene>
<dbReference type="InterPro" id="IPR011251">
    <property type="entry name" value="Luciferase-like_dom"/>
</dbReference>
<dbReference type="PANTHER" id="PTHR43244">
    <property type="match status" value="1"/>
</dbReference>
<dbReference type="Proteomes" id="UP001500190">
    <property type="component" value="Unassembled WGS sequence"/>
</dbReference>
<dbReference type="InterPro" id="IPR050564">
    <property type="entry name" value="F420-G6PD/mer"/>
</dbReference>
<dbReference type="InterPro" id="IPR036661">
    <property type="entry name" value="Luciferase-like_sf"/>
</dbReference>
<feature type="domain" description="Luciferase-like" evidence="1">
    <location>
        <begin position="18"/>
        <end position="257"/>
    </location>
</feature>
<evidence type="ECO:0000259" key="1">
    <source>
        <dbReference type="Pfam" id="PF00296"/>
    </source>
</evidence>
<accession>A0ABN2CVA3</accession>
<evidence type="ECO:0000313" key="3">
    <source>
        <dbReference type="Proteomes" id="UP001500190"/>
    </source>
</evidence>
<dbReference type="SUPFAM" id="SSF51679">
    <property type="entry name" value="Bacterial luciferase-like"/>
    <property type="match status" value="1"/>
</dbReference>
<reference evidence="2 3" key="1">
    <citation type="journal article" date="2019" name="Int. J. Syst. Evol. Microbiol.">
        <title>The Global Catalogue of Microorganisms (GCM) 10K type strain sequencing project: providing services to taxonomists for standard genome sequencing and annotation.</title>
        <authorList>
            <consortium name="The Broad Institute Genomics Platform"/>
            <consortium name="The Broad Institute Genome Sequencing Center for Infectious Disease"/>
            <person name="Wu L."/>
            <person name="Ma J."/>
        </authorList>
    </citation>
    <scope>NUCLEOTIDE SEQUENCE [LARGE SCALE GENOMIC DNA]</scope>
    <source>
        <strain evidence="2 3">JCM 14304</strain>
    </source>
</reference>
<dbReference type="Pfam" id="PF00296">
    <property type="entry name" value="Bac_luciferase"/>
    <property type="match status" value="1"/>
</dbReference>
<comment type="caution">
    <text evidence="2">The sequence shown here is derived from an EMBL/GenBank/DDBJ whole genome shotgun (WGS) entry which is preliminary data.</text>
</comment>
<dbReference type="EMBL" id="BAAAND010000001">
    <property type="protein sequence ID" value="GAA1562965.1"/>
    <property type="molecule type" value="Genomic_DNA"/>
</dbReference>
<organism evidence="2 3">
    <name type="scientific">Kribbella karoonensis</name>
    <dbReference type="NCBI Taxonomy" id="324851"/>
    <lineage>
        <taxon>Bacteria</taxon>
        <taxon>Bacillati</taxon>
        <taxon>Actinomycetota</taxon>
        <taxon>Actinomycetes</taxon>
        <taxon>Propionibacteriales</taxon>
        <taxon>Kribbellaceae</taxon>
        <taxon>Kribbella</taxon>
    </lineage>
</organism>
<proteinExistence type="predicted"/>